<dbReference type="EMBL" id="JTDY01005575">
    <property type="protein sequence ID" value="KOB66869.1"/>
    <property type="molecule type" value="Genomic_DNA"/>
</dbReference>
<gene>
    <name evidence="1" type="ORF">OBRU01_20652</name>
</gene>
<dbReference type="InterPro" id="IPR026142">
    <property type="entry name" value="Pro_pase_1_reg_su_36"/>
</dbReference>
<dbReference type="Pfam" id="PF14895">
    <property type="entry name" value="PPPI_inhib"/>
    <property type="match status" value="1"/>
</dbReference>
<dbReference type="Proteomes" id="UP000037510">
    <property type="component" value="Unassembled WGS sequence"/>
</dbReference>
<organism evidence="1 2">
    <name type="scientific">Operophtera brumata</name>
    <name type="common">Winter moth</name>
    <name type="synonym">Phalaena brumata</name>
    <dbReference type="NCBI Taxonomy" id="104452"/>
    <lineage>
        <taxon>Eukaryota</taxon>
        <taxon>Metazoa</taxon>
        <taxon>Ecdysozoa</taxon>
        <taxon>Arthropoda</taxon>
        <taxon>Hexapoda</taxon>
        <taxon>Insecta</taxon>
        <taxon>Pterygota</taxon>
        <taxon>Neoptera</taxon>
        <taxon>Endopterygota</taxon>
        <taxon>Lepidoptera</taxon>
        <taxon>Glossata</taxon>
        <taxon>Ditrysia</taxon>
        <taxon>Geometroidea</taxon>
        <taxon>Geometridae</taxon>
        <taxon>Larentiinae</taxon>
        <taxon>Operophtera</taxon>
    </lineage>
</organism>
<evidence type="ECO:0000313" key="2">
    <source>
        <dbReference type="Proteomes" id="UP000037510"/>
    </source>
</evidence>
<accession>A0A0L7KV15</accession>
<evidence type="ECO:0000313" key="1">
    <source>
        <dbReference type="EMBL" id="KOB66869.1"/>
    </source>
</evidence>
<feature type="non-terminal residue" evidence="1">
    <location>
        <position position="1"/>
    </location>
</feature>
<protein>
    <submittedName>
        <fullName evidence="1">Uncharacterized protein</fullName>
    </submittedName>
</protein>
<sequence length="108" mass="12355">DVKDLAIYTAPVNILSPMLINMLHLATTERFILESEYADNLSDLRLLVAKEYCTLLIGGGDTRKFHHMGPTKKRKSLSDKDARLFETLLRMCVQMVWLALGRKSFNQI</sequence>
<dbReference type="AlphaFoldDB" id="A0A0L7KV15"/>
<proteinExistence type="predicted"/>
<comment type="caution">
    <text evidence="1">The sequence shown here is derived from an EMBL/GenBank/DDBJ whole genome shotgun (WGS) entry which is preliminary data.</text>
</comment>
<dbReference type="PANTHER" id="PTHR21055">
    <property type="entry name" value="PROTEIN PHOSPHATASE 1 REGULATORY SUBUNIT 36"/>
    <property type="match status" value="1"/>
</dbReference>
<name>A0A0L7KV15_OPEBR</name>
<dbReference type="GO" id="GO:0019902">
    <property type="term" value="F:phosphatase binding"/>
    <property type="evidence" value="ECO:0007669"/>
    <property type="project" value="InterPro"/>
</dbReference>
<feature type="non-terminal residue" evidence="1">
    <location>
        <position position="108"/>
    </location>
</feature>
<keyword evidence="2" id="KW-1185">Reference proteome</keyword>
<dbReference type="PANTHER" id="PTHR21055:SF3">
    <property type="entry name" value="PROTEIN PHOSPHATASE 1 REGULATORY SUBUNIT 36"/>
    <property type="match status" value="1"/>
</dbReference>
<reference evidence="1 2" key="1">
    <citation type="journal article" date="2015" name="Genome Biol. Evol.">
        <title>The genome of winter moth (Operophtera brumata) provides a genomic perspective on sexual dimorphism and phenology.</title>
        <authorList>
            <person name="Derks M.F."/>
            <person name="Smit S."/>
            <person name="Salis L."/>
            <person name="Schijlen E."/>
            <person name="Bossers A."/>
            <person name="Mateman C."/>
            <person name="Pijl A.S."/>
            <person name="de Ridder D."/>
            <person name="Groenen M.A."/>
            <person name="Visser M.E."/>
            <person name="Megens H.J."/>
        </authorList>
    </citation>
    <scope>NUCLEOTIDE SEQUENCE [LARGE SCALE GENOMIC DNA]</scope>
    <source>
        <strain evidence="1">WM2013NL</strain>
        <tissue evidence="1">Head and thorax</tissue>
    </source>
</reference>